<protein>
    <submittedName>
        <fullName evidence="1">Uncharacterized protein</fullName>
    </submittedName>
</protein>
<feature type="non-terminal residue" evidence="1">
    <location>
        <position position="1"/>
    </location>
</feature>
<gene>
    <name evidence="1" type="ORF">BYL167_LOCUS66029</name>
    <name evidence="2" type="ORF">GIL414_LOCUS75270</name>
</gene>
<evidence type="ECO:0000313" key="1">
    <source>
        <dbReference type="EMBL" id="CAF5113414.1"/>
    </source>
</evidence>
<dbReference type="EMBL" id="CAJOBJ010342690">
    <property type="protein sequence ID" value="CAF5196979.1"/>
    <property type="molecule type" value="Genomic_DNA"/>
</dbReference>
<evidence type="ECO:0000313" key="2">
    <source>
        <dbReference type="EMBL" id="CAF5196979.1"/>
    </source>
</evidence>
<dbReference type="Proteomes" id="UP000681720">
    <property type="component" value="Unassembled WGS sequence"/>
</dbReference>
<dbReference type="AlphaFoldDB" id="A0A8S3FAW5"/>
<dbReference type="SUPFAM" id="SSF101908">
    <property type="entry name" value="Putative isomerase YbhE"/>
    <property type="match status" value="1"/>
</dbReference>
<organism evidence="1 3">
    <name type="scientific">Rotaria magnacalcarata</name>
    <dbReference type="NCBI Taxonomy" id="392030"/>
    <lineage>
        <taxon>Eukaryota</taxon>
        <taxon>Metazoa</taxon>
        <taxon>Spiralia</taxon>
        <taxon>Gnathifera</taxon>
        <taxon>Rotifera</taxon>
        <taxon>Eurotatoria</taxon>
        <taxon>Bdelloidea</taxon>
        <taxon>Philodinida</taxon>
        <taxon>Philodinidae</taxon>
        <taxon>Rotaria</taxon>
    </lineage>
</organism>
<proteinExistence type="predicted"/>
<comment type="caution">
    <text evidence="1">The sequence shown here is derived from an EMBL/GenBank/DDBJ whole genome shotgun (WGS) entry which is preliminary data.</text>
</comment>
<dbReference type="EMBL" id="CAJOBH010242261">
    <property type="protein sequence ID" value="CAF5113414.1"/>
    <property type="molecule type" value="Genomic_DNA"/>
</dbReference>
<accession>A0A8S3FAW5</accession>
<sequence>HKLNMASSDEIPKHEQLDQSNYETHETFSILLEPSSIYCGMAYLPLPLNELALIYTHNDKNILELRQAENNNFDIIRSVELSDISFPVDDFVWCSQRNEFLLMSNGQLVTYNLEKEQITNTLVVDKDKNKCRIACNSTLIACVDSRTLKLYELYTLKFLRQKRLDHVCEDIEFDDQHFISTHTGKLEVLDRTLFSIRRFAIGGTSICRFNTKLWLIADSFDDRLLWQSLDKLLLTVSHMHQPKSIAVIPTISRIVIQSNDPNRLLIYDPINIDSCK</sequence>
<name>A0A8S3FAW5_9BILA</name>
<reference evidence="1" key="1">
    <citation type="submission" date="2021-02" db="EMBL/GenBank/DDBJ databases">
        <authorList>
            <person name="Nowell W R."/>
        </authorList>
    </citation>
    <scope>NUCLEOTIDE SEQUENCE</scope>
</reference>
<dbReference type="Proteomes" id="UP000681967">
    <property type="component" value="Unassembled WGS sequence"/>
</dbReference>
<evidence type="ECO:0000313" key="3">
    <source>
        <dbReference type="Proteomes" id="UP000681967"/>
    </source>
</evidence>